<reference evidence="3 4" key="1">
    <citation type="submission" date="2018-08" db="EMBL/GenBank/DDBJ databases">
        <title>A genome reference for cultivated species of the human gut microbiota.</title>
        <authorList>
            <person name="Zou Y."/>
            <person name="Xue W."/>
            <person name="Luo G."/>
        </authorList>
    </citation>
    <scope>NUCLEOTIDE SEQUENCE [LARGE SCALE GENOMIC DNA]</scope>
    <source>
        <strain evidence="3 4">AF24-2</strain>
    </source>
</reference>
<dbReference type="Proteomes" id="UP000285864">
    <property type="component" value="Unassembled WGS sequence"/>
</dbReference>
<dbReference type="Gene3D" id="2.40.128.720">
    <property type="match status" value="1"/>
</dbReference>
<dbReference type="Proteomes" id="UP000718012">
    <property type="component" value="Unassembled WGS sequence"/>
</dbReference>
<evidence type="ECO:0000313" key="4">
    <source>
        <dbReference type="Proteomes" id="UP000285864"/>
    </source>
</evidence>
<dbReference type="GeneID" id="79860040"/>
<dbReference type="EMBL" id="DYXD01000085">
    <property type="protein sequence ID" value="HJF07333.1"/>
    <property type="molecule type" value="Genomic_DNA"/>
</dbReference>
<feature type="chain" id="PRO_5042367600" evidence="1">
    <location>
        <begin position="26"/>
        <end position="128"/>
    </location>
</feature>
<dbReference type="Pfam" id="PF12930">
    <property type="entry name" value="DUF3836"/>
    <property type="match status" value="1"/>
</dbReference>
<dbReference type="RefSeq" id="WP_007565766.1">
    <property type="nucleotide sequence ID" value="NZ_CABKNL010000076.1"/>
</dbReference>
<comment type="caution">
    <text evidence="3">The sequence shown here is derived from an EMBL/GenBank/DDBJ whole genome shotgun (WGS) entry which is preliminary data.</text>
</comment>
<feature type="signal peptide" evidence="1">
    <location>
        <begin position="1"/>
        <end position="25"/>
    </location>
</feature>
<dbReference type="AlphaFoldDB" id="A0A412G7Y2"/>
<keyword evidence="1" id="KW-0732">Signal</keyword>
<organism evidence="3 4">
    <name type="scientific">Phocaeicola coprocola</name>
    <dbReference type="NCBI Taxonomy" id="310298"/>
    <lineage>
        <taxon>Bacteria</taxon>
        <taxon>Pseudomonadati</taxon>
        <taxon>Bacteroidota</taxon>
        <taxon>Bacteroidia</taxon>
        <taxon>Bacteroidales</taxon>
        <taxon>Bacteroidaceae</taxon>
        <taxon>Phocaeicola</taxon>
    </lineage>
</organism>
<reference evidence="2" key="2">
    <citation type="journal article" date="2021" name="PeerJ">
        <title>Extensive microbial diversity within the chicken gut microbiome revealed by metagenomics and culture.</title>
        <authorList>
            <person name="Gilroy R."/>
            <person name="Ravi A."/>
            <person name="Getino M."/>
            <person name="Pursley I."/>
            <person name="Horton D.L."/>
            <person name="Alikhan N.F."/>
            <person name="Baker D."/>
            <person name="Gharbi K."/>
            <person name="Hall N."/>
            <person name="Watson M."/>
            <person name="Adriaenssens E.M."/>
            <person name="Foster-Nyarko E."/>
            <person name="Jarju S."/>
            <person name="Secka A."/>
            <person name="Antonio M."/>
            <person name="Oren A."/>
            <person name="Chaudhuri R.R."/>
            <person name="La Ragione R."/>
            <person name="Hildebrand F."/>
            <person name="Pallen M.J."/>
        </authorList>
    </citation>
    <scope>NUCLEOTIDE SEQUENCE</scope>
    <source>
        <strain evidence="2">CHK165-8395</strain>
    </source>
</reference>
<dbReference type="EMBL" id="QRUU01000110">
    <property type="protein sequence ID" value="RGR89327.1"/>
    <property type="molecule type" value="Genomic_DNA"/>
</dbReference>
<accession>A0A412G7Y2</accession>
<sequence>MKKMNLLKSLFVTVFVFAANLTVFASNPETELIYNTEEIDGVKMSETVYKMNEGILTNFEKYNYKYNDKKQVVENVLQKWDEGRGTWRNHMCIKYTYNENSTTIQYYKWNKNKKDYILVPEMTVTMDM</sequence>
<gene>
    <name evidence="3" type="ORF">DWY20_14210</name>
    <name evidence="2" type="ORF">K8U81_03950</name>
</gene>
<keyword evidence="4" id="KW-1185">Reference proteome</keyword>
<evidence type="ECO:0000313" key="2">
    <source>
        <dbReference type="EMBL" id="HJF07333.1"/>
    </source>
</evidence>
<dbReference type="InterPro" id="IPR024339">
    <property type="entry name" value="DUF3836"/>
</dbReference>
<name>A0A412G7Y2_9BACT</name>
<reference evidence="2" key="3">
    <citation type="submission" date="2021-09" db="EMBL/GenBank/DDBJ databases">
        <authorList>
            <person name="Gilroy R."/>
        </authorList>
    </citation>
    <scope>NUCLEOTIDE SEQUENCE</scope>
    <source>
        <strain evidence="2">CHK165-8395</strain>
    </source>
</reference>
<protein>
    <submittedName>
        <fullName evidence="3">DUF3836 domain-containing protein</fullName>
    </submittedName>
</protein>
<evidence type="ECO:0000313" key="3">
    <source>
        <dbReference type="EMBL" id="RGR89327.1"/>
    </source>
</evidence>
<proteinExistence type="predicted"/>
<evidence type="ECO:0000256" key="1">
    <source>
        <dbReference type="SAM" id="SignalP"/>
    </source>
</evidence>